<dbReference type="EMBL" id="APCN01002785">
    <property type="status" value="NOT_ANNOTATED_CDS"/>
    <property type="molecule type" value="Genomic_DNA"/>
</dbReference>
<name>A0A182HNU9_ANOAR</name>
<proteinExistence type="predicted"/>
<organism evidence="1 2">
    <name type="scientific">Anopheles arabiensis</name>
    <name type="common">Mosquito</name>
    <dbReference type="NCBI Taxonomy" id="7173"/>
    <lineage>
        <taxon>Eukaryota</taxon>
        <taxon>Metazoa</taxon>
        <taxon>Ecdysozoa</taxon>
        <taxon>Arthropoda</taxon>
        <taxon>Hexapoda</taxon>
        <taxon>Insecta</taxon>
        <taxon>Pterygota</taxon>
        <taxon>Neoptera</taxon>
        <taxon>Endopterygota</taxon>
        <taxon>Diptera</taxon>
        <taxon>Nematocera</taxon>
        <taxon>Culicoidea</taxon>
        <taxon>Culicidae</taxon>
        <taxon>Anophelinae</taxon>
        <taxon>Anopheles</taxon>
    </lineage>
</organism>
<sequence length="19" mass="2193">MSPTHPTHRFGCVHRSNTQ</sequence>
<dbReference type="EnsemblMetazoa" id="AARA002938-RA">
    <property type="protein sequence ID" value="AARA002938-PA"/>
    <property type="gene ID" value="AARA002938"/>
</dbReference>
<keyword evidence="2" id="KW-1185">Reference proteome</keyword>
<reference evidence="1" key="1">
    <citation type="submission" date="2022-08" db="UniProtKB">
        <authorList>
            <consortium name="EnsemblMetazoa"/>
        </authorList>
    </citation>
    <scope>IDENTIFICATION</scope>
    <source>
        <strain evidence="1">Dongola</strain>
    </source>
</reference>
<protein>
    <submittedName>
        <fullName evidence="1">Uncharacterized protein</fullName>
    </submittedName>
</protein>
<dbReference type="AlphaFoldDB" id="A0A182HNU9"/>
<evidence type="ECO:0000313" key="2">
    <source>
        <dbReference type="Proteomes" id="UP000075840"/>
    </source>
</evidence>
<accession>A0A182HNU9</accession>
<dbReference type="Proteomes" id="UP000075840">
    <property type="component" value="Unassembled WGS sequence"/>
</dbReference>
<evidence type="ECO:0000313" key="1">
    <source>
        <dbReference type="EnsemblMetazoa" id="AARA002938-PA"/>
    </source>
</evidence>
<dbReference type="VEuPathDB" id="VectorBase:AARA002938"/>